<evidence type="ECO:0000313" key="3">
    <source>
        <dbReference type="Proteomes" id="UP001319200"/>
    </source>
</evidence>
<organism evidence="2 3">
    <name type="scientific">Chryseosolibacter histidini</name>
    <dbReference type="NCBI Taxonomy" id="2782349"/>
    <lineage>
        <taxon>Bacteria</taxon>
        <taxon>Pseudomonadati</taxon>
        <taxon>Bacteroidota</taxon>
        <taxon>Cytophagia</taxon>
        <taxon>Cytophagales</taxon>
        <taxon>Chryseotaleaceae</taxon>
        <taxon>Chryseosolibacter</taxon>
    </lineage>
</organism>
<keyword evidence="1" id="KW-0812">Transmembrane</keyword>
<sequence>MKGFRSALRENKLLIGVVLTMELISFFVWRYGNGGLSDFGLNFFTEILGVFVTVLIIDYLVEQREKRKLIPVRLAIYHDAQRFFIRFYSFWVEAYRISVPDKAPPTIERFFSDEGIGKVFHNLWLDSQPNVTPPRDWWTWIGQHREELTEKGHKFLERHVIYADPILYKAIHAFCEGTFMTTLPLMNSIRQSDAQFGSKRLHILGNCAPRPQTEDYENMLQVYYWLRNNFDVLKRHESRIFKVSYEAITDENRVLTCRVPDAVVLEYFQEQQKRKS</sequence>
<keyword evidence="1" id="KW-0472">Membrane</keyword>
<evidence type="ECO:0000256" key="1">
    <source>
        <dbReference type="SAM" id="Phobius"/>
    </source>
</evidence>
<keyword evidence="3" id="KW-1185">Reference proteome</keyword>
<reference evidence="2 3" key="1">
    <citation type="submission" date="2021-05" db="EMBL/GenBank/DDBJ databases">
        <title>A Polyphasic approach of four new species of the genus Ohtaekwangia: Ohtaekwangia histidinii sp. nov., Ohtaekwangia cretensis sp. nov., Ohtaekwangia indiensis sp. nov., Ohtaekwangia reichenbachii sp. nov. from diverse environment.</title>
        <authorList>
            <person name="Octaviana S."/>
        </authorList>
    </citation>
    <scope>NUCLEOTIDE SEQUENCE [LARGE SCALE GENOMIC DNA]</scope>
    <source>
        <strain evidence="2 3">PWU4</strain>
    </source>
</reference>
<gene>
    <name evidence="2" type="ORF">KK083_13470</name>
</gene>
<dbReference type="RefSeq" id="WP_254163770.1">
    <property type="nucleotide sequence ID" value="NZ_JAHESF010000012.1"/>
</dbReference>
<accession>A0AAP2GJ27</accession>
<comment type="caution">
    <text evidence="2">The sequence shown here is derived from an EMBL/GenBank/DDBJ whole genome shotgun (WGS) entry which is preliminary data.</text>
</comment>
<protein>
    <submittedName>
        <fullName evidence="2">Uncharacterized protein</fullName>
    </submittedName>
</protein>
<feature type="transmembrane region" description="Helical" evidence="1">
    <location>
        <begin position="43"/>
        <end position="61"/>
    </location>
</feature>
<name>A0AAP2GJ27_9BACT</name>
<keyword evidence="1" id="KW-1133">Transmembrane helix</keyword>
<feature type="transmembrane region" description="Helical" evidence="1">
    <location>
        <begin position="12"/>
        <end position="31"/>
    </location>
</feature>
<dbReference type="Proteomes" id="UP001319200">
    <property type="component" value="Unassembled WGS sequence"/>
</dbReference>
<dbReference type="EMBL" id="JAHESF010000012">
    <property type="protein sequence ID" value="MBT1697896.1"/>
    <property type="molecule type" value="Genomic_DNA"/>
</dbReference>
<proteinExistence type="predicted"/>
<dbReference type="AlphaFoldDB" id="A0AAP2GJ27"/>
<evidence type="ECO:0000313" key="2">
    <source>
        <dbReference type="EMBL" id="MBT1697896.1"/>
    </source>
</evidence>